<dbReference type="Proteomes" id="UP000494329">
    <property type="component" value="Unassembled WGS sequence"/>
</dbReference>
<keyword evidence="3" id="KW-0597">Phosphoprotein</keyword>
<dbReference type="Gene3D" id="1.10.287.130">
    <property type="match status" value="1"/>
</dbReference>
<dbReference type="InterPro" id="IPR036097">
    <property type="entry name" value="HisK_dim/P_sf"/>
</dbReference>
<evidence type="ECO:0000256" key="1">
    <source>
        <dbReference type="ARBA" id="ARBA00000085"/>
    </source>
</evidence>
<organism evidence="9 10">
    <name type="scientific">Paraburkholderia solisilvae</name>
    <dbReference type="NCBI Taxonomy" id="624376"/>
    <lineage>
        <taxon>Bacteria</taxon>
        <taxon>Pseudomonadati</taxon>
        <taxon>Pseudomonadota</taxon>
        <taxon>Betaproteobacteria</taxon>
        <taxon>Burkholderiales</taxon>
        <taxon>Burkholderiaceae</taxon>
        <taxon>Paraburkholderia</taxon>
    </lineage>
</organism>
<keyword evidence="7" id="KW-1133">Transmembrane helix</keyword>
<dbReference type="AlphaFoldDB" id="A0A6J5CX46"/>
<dbReference type="SUPFAM" id="SSF47384">
    <property type="entry name" value="Homodimeric domain of signal transducing histidine kinase"/>
    <property type="match status" value="1"/>
</dbReference>
<feature type="region of interest" description="Disordered" evidence="6">
    <location>
        <begin position="1"/>
        <end position="26"/>
    </location>
</feature>
<dbReference type="GO" id="GO:0005886">
    <property type="term" value="C:plasma membrane"/>
    <property type="evidence" value="ECO:0007669"/>
    <property type="project" value="TreeGrafter"/>
</dbReference>
<dbReference type="CDD" id="cd00075">
    <property type="entry name" value="HATPase"/>
    <property type="match status" value="1"/>
</dbReference>
<evidence type="ECO:0000256" key="4">
    <source>
        <dbReference type="ARBA" id="ARBA00022679"/>
    </source>
</evidence>
<dbReference type="Gene3D" id="3.30.450.20">
    <property type="entry name" value="PAS domain"/>
    <property type="match status" value="1"/>
</dbReference>
<keyword evidence="4 9" id="KW-0808">Transferase</keyword>
<dbReference type="PANTHER" id="PTHR43047">
    <property type="entry name" value="TWO-COMPONENT HISTIDINE PROTEIN KINASE"/>
    <property type="match status" value="1"/>
</dbReference>
<sequence length="633" mass="69129">MSINRIKRKISKPEAQASSPRAGLPYERPGTESLSLKAWHSNLTRDWIWLTAALMVLCLCMISSHFLHRADRMFVDAASRVVHCVSANKVAVTAVDDRTVRSLGGWPISDGIHAQRADRLTQSNVAAVEFDLSTSTLVRPASVGGDLIFSECVVSLACILLYLLGPRAGLFASVGLAGIVAAGSIAMLAFGHRFLSPCTAIFISVLAYPLWAWRRQEALLNYLSMEAAKSAGEPSLPEEPRTVKFFDDPVQRQLSAAASLSDRVRRHREFISEWVDSLPEATLVTSSTGEVILANERVKALCQSSELRRTERASAAGRPVSDVLFEITASHRATEFASQALALFALWAGDQDPPAYGESMFAQGIEITNARNGRALLIKCAQIKPSTGRDGGLIFHVADVSSVRRAERQRDTALRFLSHDMRSPQAAILALVEQMQQQPPRFTASQFAMLVGQYATTALSLADDFLFLARAESLPPKLTQVDPALVLGDAIDDLWPQATARSTTVNLFAEPGKCTIADVQLLRRAFANLIGNAIKFSPRYATVDVHLAETERHVKISVIDRGVGIPEQKRKALFHEFSQLDEKYSRSGHGLGLAFVKTVVDSLGGKLQVDSVLGQGTTFMVFLPKLHGNSQRD</sequence>
<dbReference type="InterPro" id="IPR004358">
    <property type="entry name" value="Sig_transdc_His_kin-like_C"/>
</dbReference>
<dbReference type="SUPFAM" id="SSF55874">
    <property type="entry name" value="ATPase domain of HSP90 chaperone/DNA topoisomerase II/histidine kinase"/>
    <property type="match status" value="1"/>
</dbReference>
<keyword evidence="10" id="KW-1185">Reference proteome</keyword>
<evidence type="ECO:0000256" key="3">
    <source>
        <dbReference type="ARBA" id="ARBA00022553"/>
    </source>
</evidence>
<feature type="transmembrane region" description="Helical" evidence="7">
    <location>
        <begin position="47"/>
        <end position="67"/>
    </location>
</feature>
<evidence type="ECO:0000256" key="6">
    <source>
        <dbReference type="SAM" id="MobiDB-lite"/>
    </source>
</evidence>
<evidence type="ECO:0000313" key="10">
    <source>
        <dbReference type="Proteomes" id="UP000494329"/>
    </source>
</evidence>
<reference evidence="9 10" key="1">
    <citation type="submission" date="2020-04" db="EMBL/GenBank/DDBJ databases">
        <authorList>
            <person name="De Canck E."/>
        </authorList>
    </citation>
    <scope>NUCLEOTIDE SEQUENCE [LARGE SCALE GENOMIC DNA]</scope>
    <source>
        <strain evidence="9 10">LMG 29739</strain>
    </source>
</reference>
<dbReference type="SMART" id="SM00387">
    <property type="entry name" value="HATPase_c"/>
    <property type="match status" value="1"/>
</dbReference>
<evidence type="ECO:0000256" key="7">
    <source>
        <dbReference type="SAM" id="Phobius"/>
    </source>
</evidence>
<feature type="transmembrane region" description="Helical" evidence="7">
    <location>
        <begin position="147"/>
        <end position="164"/>
    </location>
</feature>
<dbReference type="Gene3D" id="3.30.565.10">
    <property type="entry name" value="Histidine kinase-like ATPase, C-terminal domain"/>
    <property type="match status" value="1"/>
</dbReference>
<evidence type="ECO:0000256" key="2">
    <source>
        <dbReference type="ARBA" id="ARBA00012438"/>
    </source>
</evidence>
<dbReference type="PANTHER" id="PTHR43047:SF72">
    <property type="entry name" value="OSMOSENSING HISTIDINE PROTEIN KINASE SLN1"/>
    <property type="match status" value="1"/>
</dbReference>
<dbReference type="InterPro" id="IPR003661">
    <property type="entry name" value="HisK_dim/P_dom"/>
</dbReference>
<feature type="compositionally biased region" description="Basic residues" evidence="6">
    <location>
        <begin position="1"/>
        <end position="10"/>
    </location>
</feature>
<evidence type="ECO:0000313" key="9">
    <source>
        <dbReference type="EMBL" id="CAB3745731.1"/>
    </source>
</evidence>
<protein>
    <recommendedName>
        <fullName evidence="2">histidine kinase</fullName>
        <ecNumber evidence="2">2.7.13.3</ecNumber>
    </recommendedName>
</protein>
<feature type="domain" description="Histidine kinase" evidence="8">
    <location>
        <begin position="416"/>
        <end position="627"/>
    </location>
</feature>
<dbReference type="InterPro" id="IPR005467">
    <property type="entry name" value="His_kinase_dom"/>
</dbReference>
<dbReference type="Pfam" id="PF02518">
    <property type="entry name" value="HATPase_c"/>
    <property type="match status" value="1"/>
</dbReference>
<feature type="transmembrane region" description="Helical" evidence="7">
    <location>
        <begin position="169"/>
        <end position="188"/>
    </location>
</feature>
<dbReference type="PROSITE" id="PS50109">
    <property type="entry name" value="HIS_KIN"/>
    <property type="match status" value="1"/>
</dbReference>
<dbReference type="GO" id="GO:0009927">
    <property type="term" value="F:histidine phosphotransfer kinase activity"/>
    <property type="evidence" value="ECO:0007669"/>
    <property type="project" value="TreeGrafter"/>
</dbReference>
<dbReference type="InterPro" id="IPR036890">
    <property type="entry name" value="HATPase_C_sf"/>
</dbReference>
<dbReference type="Pfam" id="PF05226">
    <property type="entry name" value="CHASE2"/>
    <property type="match status" value="1"/>
</dbReference>
<comment type="catalytic activity">
    <reaction evidence="1">
        <text>ATP + protein L-histidine = ADP + protein N-phospho-L-histidine.</text>
        <dbReference type="EC" id="2.7.13.3"/>
    </reaction>
</comment>
<dbReference type="GO" id="GO:0000155">
    <property type="term" value="F:phosphorelay sensor kinase activity"/>
    <property type="evidence" value="ECO:0007669"/>
    <property type="project" value="InterPro"/>
</dbReference>
<dbReference type="EC" id="2.7.13.3" evidence="2"/>
<dbReference type="CDD" id="cd00082">
    <property type="entry name" value="HisKA"/>
    <property type="match status" value="1"/>
</dbReference>
<gene>
    <name evidence="9" type="primary">sasA_1</name>
    <name evidence="9" type="ORF">LMG29739_00011</name>
</gene>
<name>A0A6J5CX46_9BURK</name>
<keyword evidence="7" id="KW-0472">Membrane</keyword>
<dbReference type="EMBL" id="CADIKF010000001">
    <property type="protein sequence ID" value="CAB3745731.1"/>
    <property type="molecule type" value="Genomic_DNA"/>
</dbReference>
<proteinExistence type="predicted"/>
<dbReference type="InterPro" id="IPR003594">
    <property type="entry name" value="HATPase_dom"/>
</dbReference>
<evidence type="ECO:0000256" key="5">
    <source>
        <dbReference type="ARBA" id="ARBA00022777"/>
    </source>
</evidence>
<evidence type="ECO:0000259" key="8">
    <source>
        <dbReference type="PROSITE" id="PS50109"/>
    </source>
</evidence>
<dbReference type="PRINTS" id="PR00344">
    <property type="entry name" value="BCTRLSENSOR"/>
</dbReference>
<keyword evidence="5 9" id="KW-0418">Kinase</keyword>
<keyword evidence="7" id="KW-0812">Transmembrane</keyword>
<dbReference type="InterPro" id="IPR007890">
    <property type="entry name" value="CHASE2"/>
</dbReference>
<accession>A0A6J5CX46</accession>